<dbReference type="PANTHER" id="PTHR35205:SF1">
    <property type="entry name" value="ZU5 DOMAIN-CONTAINING PROTEIN"/>
    <property type="match status" value="1"/>
</dbReference>
<evidence type="ECO:0000313" key="2">
    <source>
        <dbReference type="Proteomes" id="UP000078397"/>
    </source>
</evidence>
<dbReference type="AlphaFoldDB" id="A0A179F4G5"/>
<comment type="caution">
    <text evidence="1">The sequence shown here is derived from an EMBL/GenBank/DDBJ whole genome shotgun (WGS) entry which is preliminary data.</text>
</comment>
<dbReference type="KEGG" id="pchm:VFPPC_10683"/>
<dbReference type="SUPFAM" id="SSF48452">
    <property type="entry name" value="TPR-like"/>
    <property type="match status" value="2"/>
</dbReference>
<accession>A0A179F4G5</accession>
<dbReference type="RefSeq" id="XP_018138170.1">
    <property type="nucleotide sequence ID" value="XM_018289007.1"/>
</dbReference>
<organism evidence="1 2">
    <name type="scientific">Pochonia chlamydosporia 170</name>
    <dbReference type="NCBI Taxonomy" id="1380566"/>
    <lineage>
        <taxon>Eukaryota</taxon>
        <taxon>Fungi</taxon>
        <taxon>Dikarya</taxon>
        <taxon>Ascomycota</taxon>
        <taxon>Pezizomycotina</taxon>
        <taxon>Sordariomycetes</taxon>
        <taxon>Hypocreomycetidae</taxon>
        <taxon>Hypocreales</taxon>
        <taxon>Clavicipitaceae</taxon>
        <taxon>Pochonia</taxon>
    </lineage>
</organism>
<dbReference type="Gene3D" id="3.40.50.300">
    <property type="entry name" value="P-loop containing nucleotide triphosphate hydrolases"/>
    <property type="match status" value="1"/>
</dbReference>
<dbReference type="GO" id="GO:0043531">
    <property type="term" value="F:ADP binding"/>
    <property type="evidence" value="ECO:0007669"/>
    <property type="project" value="InterPro"/>
</dbReference>
<protein>
    <submittedName>
        <fullName evidence="1">Tetratricopeptide repeat domain-containing protein</fullName>
    </submittedName>
</protein>
<dbReference type="InterPro" id="IPR027417">
    <property type="entry name" value="P-loop_NTPase"/>
</dbReference>
<reference evidence="1 2" key="1">
    <citation type="journal article" date="2016" name="PLoS Pathog.">
        <title>Biosynthesis of antibiotic leucinostatins in bio-control fungus Purpureocillium lilacinum and their inhibition on phytophthora revealed by genome mining.</title>
        <authorList>
            <person name="Wang G."/>
            <person name="Liu Z."/>
            <person name="Lin R."/>
            <person name="Li E."/>
            <person name="Mao Z."/>
            <person name="Ling J."/>
            <person name="Yang Y."/>
            <person name="Yin W.B."/>
            <person name="Xie B."/>
        </authorList>
    </citation>
    <scope>NUCLEOTIDE SEQUENCE [LARGE SCALE GENOMIC DNA]</scope>
    <source>
        <strain evidence="1">170</strain>
    </source>
</reference>
<dbReference type="OrthoDB" id="626167at2759"/>
<sequence>MSDSMSTAWNKALQKYLQEVGHLQVKSLGSIDSLVDEVTRLQDHYCGSRYSLYFNRLRPFLDWIYNFHHFVRAILQITPTGFDLFWGVLLLALEARLSGELELIAKVDNYHGELITLLAPGAMFVGNLPFNNLPVRQNPAFVGRGSELDLLQSTLLPDKSPVQLPCACLYGLAGVGKSQLALQFAYKHIDVFDAILWISAESEIKLRGSLGEIANGLGLVEGPFENIQDTKEAVMRWLHLHPRSSRRHAIKWLLIFDNAEDVSLVNSFWPRAGKGSIIITCKSPEIAKQFSHNKVGRIQIKPFSAQVASNFLLSLIDKDHSATEEELQLALDISTSVGYHPLALDMVGCYIRRCGYSLVRFLEQHPSFETDLLFRDNLTVWSANIYQRFVDNALHLGLGSAVYSCALDPSSECLLQMMAFLDVDGIPVEFFTQNSKEAMLMDGPDAQDELPDLDKILENPFRDPGVLDKCLQSLLDLALITIDEHRYRVQSHCLILMAVRSSMAPERISFILSRIVFFLNSSFPEQQAGKPLYNKWSACKELATNVVSLRNWYKTYQDTLPPPIMLCEVMCRCAWYFLEQGASETVLELSDDAIHMCENALKRNQHAGYSKWFVKDMISHHVNTKATIDRELPSIDHGLRLSQQVCRIRRQNKRTGSQDDEMWIAAADGNLAVSLIATGKPEEALVVLLSLLEREDMRANEDIYLSNTCLCYLILDRLDDAWKYGKRAAESTRLRRGDNNAQTALIDYYKGMIHKRGGEVGEAVADLERSLRTREQLMPRHLHTALTLHQLGVLEQARGNTEPALDLFIDSFDILSKCECNPGTVCRTLLAISQLYSKLNDIENASKYYNIAEEYRIRINGVDTRGFDDPSDYDMFVTIAFR</sequence>
<evidence type="ECO:0000313" key="1">
    <source>
        <dbReference type="EMBL" id="OAQ60260.1"/>
    </source>
</evidence>
<dbReference type="Proteomes" id="UP000078397">
    <property type="component" value="Unassembled WGS sequence"/>
</dbReference>
<proteinExistence type="predicted"/>
<keyword evidence="2" id="KW-1185">Reference proteome</keyword>
<dbReference type="InterPro" id="IPR011990">
    <property type="entry name" value="TPR-like_helical_dom_sf"/>
</dbReference>
<dbReference type="SUPFAM" id="SSF52540">
    <property type="entry name" value="P-loop containing nucleoside triphosphate hydrolases"/>
    <property type="match status" value="1"/>
</dbReference>
<dbReference type="SMART" id="SM00028">
    <property type="entry name" value="TPR"/>
    <property type="match status" value="4"/>
</dbReference>
<dbReference type="GeneID" id="28853001"/>
<dbReference type="PANTHER" id="PTHR35205">
    <property type="entry name" value="NB-ARC AND TPR DOMAIN PROTEIN"/>
    <property type="match status" value="1"/>
</dbReference>
<name>A0A179F4G5_METCM</name>
<dbReference type="InterPro" id="IPR019734">
    <property type="entry name" value="TPR_rpt"/>
</dbReference>
<dbReference type="EMBL" id="LSBJ02000009">
    <property type="protein sequence ID" value="OAQ60260.1"/>
    <property type="molecule type" value="Genomic_DNA"/>
</dbReference>
<gene>
    <name evidence="1" type="ORF">VFPPC_10683</name>
</gene>
<dbReference type="Pfam" id="PF13424">
    <property type="entry name" value="TPR_12"/>
    <property type="match status" value="1"/>
</dbReference>
<dbReference type="Gene3D" id="1.25.40.10">
    <property type="entry name" value="Tetratricopeptide repeat domain"/>
    <property type="match status" value="1"/>
</dbReference>